<dbReference type="FunFam" id="3.30.70.1230:FF:000033">
    <property type="entry name" value="Adenylate cyclase"/>
    <property type="match status" value="1"/>
</dbReference>
<dbReference type="EMBL" id="VJVZ01000017">
    <property type="protein sequence ID" value="TRW21872.1"/>
    <property type="molecule type" value="Genomic_DNA"/>
</dbReference>
<evidence type="ECO:0000256" key="6">
    <source>
        <dbReference type="ARBA" id="ARBA00022723"/>
    </source>
</evidence>
<feature type="repeat" description="TPR" evidence="17">
    <location>
        <begin position="241"/>
        <end position="274"/>
    </location>
</feature>
<organism evidence="20 21">
    <name type="scientific">Flavobacterium zepuense</name>
    <dbReference type="NCBI Taxonomy" id="2593302"/>
    <lineage>
        <taxon>Bacteria</taxon>
        <taxon>Pseudomonadati</taxon>
        <taxon>Bacteroidota</taxon>
        <taxon>Flavobacteriia</taxon>
        <taxon>Flavobacteriales</taxon>
        <taxon>Flavobacteriaceae</taxon>
        <taxon>Flavobacterium</taxon>
    </lineage>
</organism>
<evidence type="ECO:0000256" key="15">
    <source>
        <dbReference type="ARBA" id="ARBA00032637"/>
    </source>
</evidence>
<evidence type="ECO:0000256" key="5">
    <source>
        <dbReference type="ARBA" id="ARBA00022692"/>
    </source>
</evidence>
<keyword evidence="13 18" id="KW-0456">Lyase</keyword>
<dbReference type="GO" id="GO:0035556">
    <property type="term" value="P:intracellular signal transduction"/>
    <property type="evidence" value="ECO:0007669"/>
    <property type="project" value="InterPro"/>
</dbReference>
<dbReference type="PROSITE" id="PS00452">
    <property type="entry name" value="GUANYLATE_CYCLASE_1"/>
    <property type="match status" value="1"/>
</dbReference>
<accession>A0A552UUG4</accession>
<sequence length="929" mass="104623">MLKKIFLPFIFLLFYAGMYGQENTYLKKIDSLKLVFNKTTVDTIKATQLIYISRFYAGLGDAKNGREYAAKALQISNKAQWSPGKTEAYVCMANQPGADAATVYKKALHESLKTADKQLTASLYNLLGQTATDNNQKLAYFKKALPLYREKKDNKNYSKILFNIAYAYELKGMYFDAVDYRMQNLKLSEQLKDTISIVNANRHLALTYSAKGDTNKALLYYLAATALMKQHSKKANALFISDIYNETGKIYLIQKKHDKALAHFKEALTYAKSGHYNLAQIDILQYISKAYLKLNNKHEANANLDKAKQLTNVVPLPQDKLLACNSIASTAYESGDYPEAIKYYQILLDIVYEFEKAGEDMLLAKQIATSGLGASYLALAKQQGNNKELLSKGISNLETVLPLYRQANSFKELKVCSKQLAEAYELTGQYSKSVTAYKDYITYKDSISSIDRENAFTKKEAEFEYTQKETLLKDDQKIAIEKEQNRRNYAFAGIGVLLLIAGGSGIAYNRKKKDNRLIAAEKKRSDDLLLNILPAEVAEELKAKGEASAQYHDKVSILFTDFVGFTKLSEKFSPEELIGELNYCFKAFDNIITKHNIEKIKTIGDSYMAVSGLAGKNPDHAKNAVEAAIEMRNFIDAYKTERLAQGKVYFEMRIGINSGNVVAGIVGIKKFAYDVWGDAVNIASRMESHGQAGKINISKSTYNLVREDYATEYRGEIDAKGKGFINMYFVEPKQVPMDVNGVKDFILGKQQKELPEHLSYHNIHHILDVYEAVNRHVESDGISGEDAVLLQTAALFHDSGFIVQAQGHEEISCGFAQQYLPQYGYNSEQINVICGIIMATKIPQSPKTPLEEILADSDLDYLGRDDFFEISDRLFEELKHSGVVANYDDWNKMQVGFFNNHHYFTASAKTLREVKKAENLESIKAKLIS</sequence>
<dbReference type="InterPro" id="IPR018297">
    <property type="entry name" value="A/G_cyclase_CS"/>
</dbReference>
<evidence type="ECO:0000256" key="9">
    <source>
        <dbReference type="ARBA" id="ARBA00022842"/>
    </source>
</evidence>
<keyword evidence="8" id="KW-0067">ATP-binding</keyword>
<reference evidence="20 21" key="1">
    <citation type="submission" date="2019-07" db="EMBL/GenBank/DDBJ databases">
        <title>Flavobacterium sp. nov., isolated from glacier ice.</title>
        <authorList>
            <person name="Liu Q."/>
            <person name="Xin Y.-H."/>
        </authorList>
    </citation>
    <scope>NUCLEOTIDE SEQUENCE [LARGE SCALE GENOMIC DNA]</scope>
    <source>
        <strain evidence="20 21">ZT4R6</strain>
    </source>
</reference>
<dbReference type="Pfam" id="PF13176">
    <property type="entry name" value="TPR_7"/>
    <property type="match status" value="1"/>
</dbReference>
<dbReference type="PROSITE" id="PS50125">
    <property type="entry name" value="GUANYLATE_CYCLASE_2"/>
    <property type="match status" value="1"/>
</dbReference>
<dbReference type="InterPro" id="IPR001054">
    <property type="entry name" value="A/G_cyclase"/>
</dbReference>
<dbReference type="GO" id="GO:0046872">
    <property type="term" value="F:metal ion binding"/>
    <property type="evidence" value="ECO:0007669"/>
    <property type="project" value="UniProtKB-KW"/>
</dbReference>
<name>A0A552UUG4_9FLAO</name>
<evidence type="ECO:0000256" key="1">
    <source>
        <dbReference type="ARBA" id="ARBA00001593"/>
    </source>
</evidence>
<evidence type="ECO:0000256" key="10">
    <source>
        <dbReference type="ARBA" id="ARBA00022989"/>
    </source>
</evidence>
<dbReference type="Pfam" id="PF13181">
    <property type="entry name" value="TPR_8"/>
    <property type="match status" value="1"/>
</dbReference>
<dbReference type="Gene3D" id="1.10.3210.10">
    <property type="entry name" value="Hypothetical protein af1432"/>
    <property type="match status" value="1"/>
</dbReference>
<evidence type="ECO:0000256" key="12">
    <source>
        <dbReference type="ARBA" id="ARBA00023136"/>
    </source>
</evidence>
<dbReference type="RefSeq" id="WP_143375128.1">
    <property type="nucleotide sequence ID" value="NZ_VJVZ01000017.1"/>
</dbReference>
<dbReference type="CDD" id="cd07302">
    <property type="entry name" value="CHD"/>
    <property type="match status" value="1"/>
</dbReference>
<dbReference type="Proteomes" id="UP000320643">
    <property type="component" value="Unassembled WGS sequence"/>
</dbReference>
<evidence type="ECO:0000256" key="4">
    <source>
        <dbReference type="ARBA" id="ARBA00021420"/>
    </source>
</evidence>
<evidence type="ECO:0000256" key="7">
    <source>
        <dbReference type="ARBA" id="ARBA00022741"/>
    </source>
</evidence>
<dbReference type="GO" id="GO:0006171">
    <property type="term" value="P:cAMP biosynthetic process"/>
    <property type="evidence" value="ECO:0007669"/>
    <property type="project" value="UniProtKB-KW"/>
</dbReference>
<evidence type="ECO:0000256" key="3">
    <source>
        <dbReference type="ARBA" id="ARBA00012201"/>
    </source>
</evidence>
<evidence type="ECO:0000256" key="14">
    <source>
        <dbReference type="ARBA" id="ARBA00032597"/>
    </source>
</evidence>
<dbReference type="SUPFAM" id="SSF48452">
    <property type="entry name" value="TPR-like"/>
    <property type="match status" value="3"/>
</dbReference>
<evidence type="ECO:0000256" key="8">
    <source>
        <dbReference type="ARBA" id="ARBA00022840"/>
    </source>
</evidence>
<dbReference type="SMART" id="SM00044">
    <property type="entry name" value="CYCc"/>
    <property type="match status" value="1"/>
</dbReference>
<dbReference type="GO" id="GO:0004016">
    <property type="term" value="F:adenylate cyclase activity"/>
    <property type="evidence" value="ECO:0007669"/>
    <property type="project" value="UniProtKB-EC"/>
</dbReference>
<dbReference type="PROSITE" id="PS50005">
    <property type="entry name" value="TPR"/>
    <property type="match status" value="1"/>
</dbReference>
<dbReference type="Pfam" id="PF00211">
    <property type="entry name" value="Guanylate_cyc"/>
    <property type="match status" value="1"/>
</dbReference>
<comment type="caution">
    <text evidence="20">The sequence shown here is derived from an EMBL/GenBank/DDBJ whole genome shotgun (WGS) entry which is preliminary data.</text>
</comment>
<dbReference type="PANTHER" id="PTHR11920">
    <property type="entry name" value="GUANYLYL CYCLASE"/>
    <property type="match status" value="1"/>
</dbReference>
<keyword evidence="11" id="KW-0115">cAMP biosynthesis</keyword>
<keyword evidence="17" id="KW-0802">TPR repeat</keyword>
<proteinExistence type="inferred from homology"/>
<evidence type="ECO:0000256" key="17">
    <source>
        <dbReference type="PROSITE-ProRule" id="PRU00339"/>
    </source>
</evidence>
<dbReference type="InterPro" id="IPR050401">
    <property type="entry name" value="Cyclic_nucleotide_synthase"/>
</dbReference>
<dbReference type="OrthoDB" id="9806704at2"/>
<comment type="similarity">
    <text evidence="18">Belongs to the adenylyl cyclase class-4/guanylyl cyclase family.</text>
</comment>
<keyword evidence="5" id="KW-0812">Transmembrane</keyword>
<evidence type="ECO:0000259" key="19">
    <source>
        <dbReference type="PROSITE" id="PS50125"/>
    </source>
</evidence>
<keyword evidence="7" id="KW-0547">Nucleotide-binding</keyword>
<dbReference type="GO" id="GO:0005524">
    <property type="term" value="F:ATP binding"/>
    <property type="evidence" value="ECO:0007669"/>
    <property type="project" value="UniProtKB-KW"/>
</dbReference>
<dbReference type="Gene3D" id="3.30.70.1230">
    <property type="entry name" value="Nucleotide cyclase"/>
    <property type="match status" value="1"/>
</dbReference>
<dbReference type="CDD" id="cd00077">
    <property type="entry name" value="HDc"/>
    <property type="match status" value="1"/>
</dbReference>
<evidence type="ECO:0000256" key="18">
    <source>
        <dbReference type="RuleBase" id="RU000405"/>
    </source>
</evidence>
<dbReference type="SUPFAM" id="SSF55073">
    <property type="entry name" value="Nucleotide cyclase"/>
    <property type="match status" value="1"/>
</dbReference>
<comment type="subunit">
    <text evidence="16">Homodimer. Can also exist as monomer.</text>
</comment>
<dbReference type="SMART" id="SM00028">
    <property type="entry name" value="TPR"/>
    <property type="match status" value="4"/>
</dbReference>
<evidence type="ECO:0000256" key="16">
    <source>
        <dbReference type="ARBA" id="ARBA00064436"/>
    </source>
</evidence>
<keyword evidence="10" id="KW-1133">Transmembrane helix</keyword>
<gene>
    <name evidence="20" type="ORF">FMM05_19625</name>
</gene>
<keyword evidence="21" id="KW-1185">Reference proteome</keyword>
<protein>
    <recommendedName>
        <fullName evidence="4">Adenylate cyclase</fullName>
        <ecNumber evidence="3">4.6.1.1</ecNumber>
    </recommendedName>
    <alternativeName>
        <fullName evidence="14">ATP pyrophosphate-lyase</fullName>
    </alternativeName>
    <alternativeName>
        <fullName evidence="15">Adenylyl cyclase</fullName>
    </alternativeName>
</protein>
<dbReference type="GO" id="GO:0005886">
    <property type="term" value="C:plasma membrane"/>
    <property type="evidence" value="ECO:0007669"/>
    <property type="project" value="UniProtKB-ARBA"/>
</dbReference>
<dbReference type="InterPro" id="IPR019734">
    <property type="entry name" value="TPR_rpt"/>
</dbReference>
<dbReference type="AlphaFoldDB" id="A0A552UUG4"/>
<comment type="subcellular location">
    <subcellularLocation>
        <location evidence="2">Membrane</location>
    </subcellularLocation>
</comment>
<evidence type="ECO:0000256" key="11">
    <source>
        <dbReference type="ARBA" id="ARBA00022998"/>
    </source>
</evidence>
<dbReference type="InterPro" id="IPR011990">
    <property type="entry name" value="TPR-like_helical_dom_sf"/>
</dbReference>
<keyword evidence="6" id="KW-0479">Metal-binding</keyword>
<evidence type="ECO:0000256" key="2">
    <source>
        <dbReference type="ARBA" id="ARBA00004370"/>
    </source>
</evidence>
<evidence type="ECO:0000256" key="13">
    <source>
        <dbReference type="ARBA" id="ARBA00023239"/>
    </source>
</evidence>
<dbReference type="Gene3D" id="1.25.40.10">
    <property type="entry name" value="Tetratricopeptide repeat domain"/>
    <property type="match status" value="2"/>
</dbReference>
<keyword evidence="9" id="KW-0460">Magnesium</keyword>
<evidence type="ECO:0000313" key="20">
    <source>
        <dbReference type="EMBL" id="TRW21872.1"/>
    </source>
</evidence>
<feature type="domain" description="Guanylate cyclase" evidence="19">
    <location>
        <begin position="556"/>
        <end position="687"/>
    </location>
</feature>
<dbReference type="EC" id="4.6.1.1" evidence="3"/>
<dbReference type="SUPFAM" id="SSF109604">
    <property type="entry name" value="HD-domain/PDEase-like"/>
    <property type="match status" value="1"/>
</dbReference>
<evidence type="ECO:0000313" key="21">
    <source>
        <dbReference type="Proteomes" id="UP000320643"/>
    </source>
</evidence>
<dbReference type="InterPro" id="IPR029787">
    <property type="entry name" value="Nucleotide_cyclase"/>
</dbReference>
<keyword evidence="12" id="KW-0472">Membrane</keyword>
<comment type="catalytic activity">
    <reaction evidence="1">
        <text>ATP = 3',5'-cyclic AMP + diphosphate</text>
        <dbReference type="Rhea" id="RHEA:15389"/>
        <dbReference type="ChEBI" id="CHEBI:30616"/>
        <dbReference type="ChEBI" id="CHEBI:33019"/>
        <dbReference type="ChEBI" id="CHEBI:58165"/>
        <dbReference type="EC" id="4.6.1.1"/>
    </reaction>
</comment>
<dbReference type="PANTHER" id="PTHR11920:SF335">
    <property type="entry name" value="GUANYLATE CYCLASE"/>
    <property type="match status" value="1"/>
</dbReference>
<dbReference type="InterPro" id="IPR003607">
    <property type="entry name" value="HD/PDEase_dom"/>
</dbReference>